<dbReference type="AlphaFoldDB" id="T0ZJJ4"/>
<reference evidence="1" key="1">
    <citation type="submission" date="2013-08" db="EMBL/GenBank/DDBJ databases">
        <authorList>
            <person name="Mendez C."/>
            <person name="Richter M."/>
            <person name="Ferrer M."/>
            <person name="Sanchez J."/>
        </authorList>
    </citation>
    <scope>NUCLEOTIDE SEQUENCE</scope>
</reference>
<dbReference type="SUPFAM" id="SSF53098">
    <property type="entry name" value="Ribonuclease H-like"/>
    <property type="match status" value="1"/>
</dbReference>
<reference evidence="1" key="2">
    <citation type="journal article" date="2014" name="ISME J.">
        <title>Microbial stratification in low pH oxic and suboxic macroscopic growths along an acid mine drainage.</title>
        <authorList>
            <person name="Mendez-Garcia C."/>
            <person name="Mesa V."/>
            <person name="Sprenger R.R."/>
            <person name="Richter M."/>
            <person name="Diez M.S."/>
            <person name="Solano J."/>
            <person name="Bargiela R."/>
            <person name="Golyshina O.V."/>
            <person name="Manteca A."/>
            <person name="Ramos J.L."/>
            <person name="Gallego J.R."/>
            <person name="Llorente I."/>
            <person name="Martins Dos Santos V.A."/>
            <person name="Jensen O.N."/>
            <person name="Pelaez A.I."/>
            <person name="Sanchez J."/>
            <person name="Ferrer M."/>
        </authorList>
    </citation>
    <scope>NUCLEOTIDE SEQUENCE</scope>
</reference>
<evidence type="ECO:0000313" key="1">
    <source>
        <dbReference type="EMBL" id="EQD28919.1"/>
    </source>
</evidence>
<organism evidence="1">
    <name type="scientific">mine drainage metagenome</name>
    <dbReference type="NCBI Taxonomy" id="410659"/>
    <lineage>
        <taxon>unclassified sequences</taxon>
        <taxon>metagenomes</taxon>
        <taxon>ecological metagenomes</taxon>
    </lineage>
</organism>
<dbReference type="InterPro" id="IPR012337">
    <property type="entry name" value="RNaseH-like_sf"/>
</dbReference>
<name>T0ZJJ4_9ZZZZ</name>
<accession>T0ZJJ4</accession>
<feature type="non-terminal residue" evidence="1">
    <location>
        <position position="134"/>
    </location>
</feature>
<comment type="caution">
    <text evidence="1">The sequence shown here is derived from an EMBL/GenBank/DDBJ whole genome shotgun (WGS) entry which is preliminary data.</text>
</comment>
<sequence>MERKPAAIEQSLELAGCYALTTDVTPAKLDAEQVHTSYMALEKVERDFRAMKTGLLHVRPIFVRKEGRTRGHVFCCMLALKLSREIERRLHAAFGTTETDPDTITLPDALAALGRLCLLHYPIDEENTVTRLPL</sequence>
<dbReference type="EMBL" id="AUZZ01010689">
    <property type="protein sequence ID" value="EQD28919.1"/>
    <property type="molecule type" value="Genomic_DNA"/>
</dbReference>
<protein>
    <submittedName>
        <fullName evidence="1">Transposase</fullName>
    </submittedName>
</protein>
<gene>
    <name evidence="1" type="ORF">B2A_14709</name>
</gene>
<proteinExistence type="predicted"/>